<dbReference type="OrthoDB" id="3365698at2759"/>
<dbReference type="Gene3D" id="1.20.1280.50">
    <property type="match status" value="1"/>
</dbReference>
<name>A0A0C2WJE5_SERVB</name>
<dbReference type="InterPro" id="IPR036047">
    <property type="entry name" value="F-box-like_dom_sf"/>
</dbReference>
<dbReference type="SUPFAM" id="SSF81383">
    <property type="entry name" value="F-box domain"/>
    <property type="match status" value="1"/>
</dbReference>
<keyword evidence="3" id="KW-1185">Reference proteome</keyword>
<proteinExistence type="predicted"/>
<dbReference type="InterPro" id="IPR001810">
    <property type="entry name" value="F-box_dom"/>
</dbReference>
<reference evidence="3" key="2">
    <citation type="submission" date="2015-01" db="EMBL/GenBank/DDBJ databases">
        <title>Evolutionary Origins and Diversification of the Mycorrhizal Mutualists.</title>
        <authorList>
            <consortium name="DOE Joint Genome Institute"/>
            <consortium name="Mycorrhizal Genomics Consortium"/>
            <person name="Kohler A."/>
            <person name="Kuo A."/>
            <person name="Nagy L.G."/>
            <person name="Floudas D."/>
            <person name="Copeland A."/>
            <person name="Barry K.W."/>
            <person name="Cichocki N."/>
            <person name="Veneault-Fourrey C."/>
            <person name="LaButti K."/>
            <person name="Lindquist E.A."/>
            <person name="Lipzen A."/>
            <person name="Lundell T."/>
            <person name="Morin E."/>
            <person name="Murat C."/>
            <person name="Riley R."/>
            <person name="Ohm R."/>
            <person name="Sun H."/>
            <person name="Tunlid A."/>
            <person name="Henrissat B."/>
            <person name="Grigoriev I.V."/>
            <person name="Hibbett D.S."/>
            <person name="Martin F."/>
        </authorList>
    </citation>
    <scope>NUCLEOTIDE SEQUENCE [LARGE SCALE GENOMIC DNA]</scope>
    <source>
        <strain evidence="3">MAFF 305830</strain>
    </source>
</reference>
<dbReference type="Proteomes" id="UP000054097">
    <property type="component" value="Unassembled WGS sequence"/>
</dbReference>
<gene>
    <name evidence="2" type="ORF">M408DRAFT_193489</name>
</gene>
<dbReference type="EMBL" id="KN824306">
    <property type="protein sequence ID" value="KIM26463.1"/>
    <property type="molecule type" value="Genomic_DNA"/>
</dbReference>
<evidence type="ECO:0000313" key="2">
    <source>
        <dbReference type="EMBL" id="KIM26463.1"/>
    </source>
</evidence>
<feature type="domain" description="F-box" evidence="1">
    <location>
        <begin position="16"/>
        <end position="69"/>
    </location>
</feature>
<accession>A0A0C2WJE5</accession>
<dbReference type="Pfam" id="PF12937">
    <property type="entry name" value="F-box-like"/>
    <property type="match status" value="1"/>
</dbReference>
<sequence>MNLGADTTMKGTSPSEQLPTEILLIIFEENSPKSHSRPEYRAILTLASVCQTWRRVIINTPSFWTYVNLNPTHYERNFDVGDTIYSSRLSIQLQRTRTAPLHISWYLNGTLHPRLLNIIYTMAPLSRWRSLAIYVSSLCVTNSRASGARAINVDPEIPCLSGSFENLQQLSFYGTGEFPSWLADLVENTALKLRKLQVGTNYTGILRTHLKEASARVKKATKPLPKLGHSATTFKAHVSH</sequence>
<evidence type="ECO:0000259" key="1">
    <source>
        <dbReference type="Pfam" id="PF12937"/>
    </source>
</evidence>
<dbReference type="AlphaFoldDB" id="A0A0C2WJE5"/>
<reference evidence="2 3" key="1">
    <citation type="submission" date="2014-04" db="EMBL/GenBank/DDBJ databases">
        <authorList>
            <consortium name="DOE Joint Genome Institute"/>
            <person name="Kuo A."/>
            <person name="Zuccaro A."/>
            <person name="Kohler A."/>
            <person name="Nagy L.G."/>
            <person name="Floudas D."/>
            <person name="Copeland A."/>
            <person name="Barry K.W."/>
            <person name="Cichocki N."/>
            <person name="Veneault-Fourrey C."/>
            <person name="LaButti K."/>
            <person name="Lindquist E.A."/>
            <person name="Lipzen A."/>
            <person name="Lundell T."/>
            <person name="Morin E."/>
            <person name="Murat C."/>
            <person name="Sun H."/>
            <person name="Tunlid A."/>
            <person name="Henrissat B."/>
            <person name="Grigoriev I.V."/>
            <person name="Hibbett D.S."/>
            <person name="Martin F."/>
            <person name="Nordberg H.P."/>
            <person name="Cantor M.N."/>
            <person name="Hua S.X."/>
        </authorList>
    </citation>
    <scope>NUCLEOTIDE SEQUENCE [LARGE SCALE GENOMIC DNA]</scope>
    <source>
        <strain evidence="2 3">MAFF 305830</strain>
    </source>
</reference>
<evidence type="ECO:0000313" key="3">
    <source>
        <dbReference type="Proteomes" id="UP000054097"/>
    </source>
</evidence>
<organism evidence="2 3">
    <name type="scientific">Serendipita vermifera MAFF 305830</name>
    <dbReference type="NCBI Taxonomy" id="933852"/>
    <lineage>
        <taxon>Eukaryota</taxon>
        <taxon>Fungi</taxon>
        <taxon>Dikarya</taxon>
        <taxon>Basidiomycota</taxon>
        <taxon>Agaricomycotina</taxon>
        <taxon>Agaricomycetes</taxon>
        <taxon>Sebacinales</taxon>
        <taxon>Serendipitaceae</taxon>
        <taxon>Serendipita</taxon>
    </lineage>
</organism>
<protein>
    <recommendedName>
        <fullName evidence="1">F-box domain-containing protein</fullName>
    </recommendedName>
</protein>
<dbReference type="HOGENOM" id="CLU_1147787_0_0_1"/>